<evidence type="ECO:0000256" key="1">
    <source>
        <dbReference type="ARBA" id="ARBA00007598"/>
    </source>
</evidence>
<dbReference type="STRING" id="92696.A0A4R0S397"/>
<dbReference type="SUPFAM" id="SSF48179">
    <property type="entry name" value="6-phosphogluconate dehydrogenase C-terminal domain-like"/>
    <property type="match status" value="1"/>
</dbReference>
<dbReference type="Pfam" id="PF03446">
    <property type="entry name" value="NAD_binding_2"/>
    <property type="match status" value="1"/>
</dbReference>
<dbReference type="SUPFAM" id="SSF51735">
    <property type="entry name" value="NAD(P)-binding Rossmann-fold domains"/>
    <property type="match status" value="1"/>
</dbReference>
<sequence>MENFPSRHSTPHLHSHGQENPFSRPQTPHLGLQLGFCGLGAMGYPMAKNMASKPLANHASGSPLLVWNRSRAKSEKLLKDLGPAKIRIAESPEEVAQECDMIFTNLSNDTVVKDLFLRFASALEKSGAKNKIFVETSTVYPSLAGELDTLISSHHSRLVMAPVFGAPPVAEAGKLLVVMAGDYRSKKEVAHILIPGVGRKVLDLGGNLEKAPTFKLIGNSMILGSIEILAEAFTLGERTGIDSSMVQNLVKELLPAPIIVGYGDKILNDAFDGTNGFAIDGGIKDATHVRRLSTETDTPMPSIDTAHQHLLTARAIHAAKSLRGEEVYQTLDWSSLVAGTRVAAGLDPFDSARHDKVVPED</sequence>
<dbReference type="InterPro" id="IPR036291">
    <property type="entry name" value="NAD(P)-bd_dom_sf"/>
</dbReference>
<evidence type="ECO:0000313" key="4">
    <source>
        <dbReference type="EMBL" id="TCD71124.1"/>
    </source>
</evidence>
<protein>
    <recommendedName>
        <fullName evidence="3">6-phosphogluconate dehydrogenase NADP-binding domain-containing protein</fullName>
    </recommendedName>
</protein>
<comment type="similarity">
    <text evidence="1">Belongs to the HIBADH-related family. NP60 subfamily.</text>
</comment>
<name>A0A4R0S397_9APHY</name>
<organism evidence="4 5">
    <name type="scientific">Steccherinum ochraceum</name>
    <dbReference type="NCBI Taxonomy" id="92696"/>
    <lineage>
        <taxon>Eukaryota</taxon>
        <taxon>Fungi</taxon>
        <taxon>Dikarya</taxon>
        <taxon>Basidiomycota</taxon>
        <taxon>Agaricomycotina</taxon>
        <taxon>Agaricomycetes</taxon>
        <taxon>Polyporales</taxon>
        <taxon>Steccherinaceae</taxon>
        <taxon>Steccherinum</taxon>
    </lineage>
</organism>
<keyword evidence="5" id="KW-1185">Reference proteome</keyword>
<evidence type="ECO:0000256" key="2">
    <source>
        <dbReference type="SAM" id="MobiDB-lite"/>
    </source>
</evidence>
<dbReference type="InterPro" id="IPR013328">
    <property type="entry name" value="6PGD_dom2"/>
</dbReference>
<dbReference type="InterPro" id="IPR008927">
    <property type="entry name" value="6-PGluconate_DH-like_C_sf"/>
</dbReference>
<dbReference type="InterPro" id="IPR051265">
    <property type="entry name" value="HIBADH-related_NP60_sf"/>
</dbReference>
<dbReference type="Gene3D" id="1.10.1040.10">
    <property type="entry name" value="N-(1-d-carboxylethyl)-l-norvaline Dehydrogenase, domain 2"/>
    <property type="match status" value="1"/>
</dbReference>
<dbReference type="EMBL" id="RWJN01000009">
    <property type="protein sequence ID" value="TCD71124.1"/>
    <property type="molecule type" value="Genomic_DNA"/>
</dbReference>
<feature type="region of interest" description="Disordered" evidence="2">
    <location>
        <begin position="1"/>
        <end position="27"/>
    </location>
</feature>
<dbReference type="Proteomes" id="UP000292702">
    <property type="component" value="Unassembled WGS sequence"/>
</dbReference>
<feature type="domain" description="6-phosphogluconate dehydrogenase NADP-binding" evidence="3">
    <location>
        <begin position="33"/>
        <end position="193"/>
    </location>
</feature>
<dbReference type="OrthoDB" id="435038at2759"/>
<evidence type="ECO:0000259" key="3">
    <source>
        <dbReference type="Pfam" id="PF03446"/>
    </source>
</evidence>
<accession>A0A4R0S397</accession>
<dbReference type="InterPro" id="IPR006115">
    <property type="entry name" value="6PGDH_NADP-bd"/>
</dbReference>
<evidence type="ECO:0000313" key="5">
    <source>
        <dbReference type="Proteomes" id="UP000292702"/>
    </source>
</evidence>
<dbReference type="GO" id="GO:0050661">
    <property type="term" value="F:NADP binding"/>
    <property type="evidence" value="ECO:0007669"/>
    <property type="project" value="InterPro"/>
</dbReference>
<reference evidence="4 5" key="1">
    <citation type="submission" date="2018-11" db="EMBL/GenBank/DDBJ databases">
        <title>Genome assembly of Steccherinum ochraceum LE-BIN_3174, the white-rot fungus of the Steccherinaceae family (The Residual Polyporoid clade, Polyporales, Basidiomycota).</title>
        <authorList>
            <person name="Fedorova T.V."/>
            <person name="Glazunova O.A."/>
            <person name="Landesman E.O."/>
            <person name="Moiseenko K.V."/>
            <person name="Psurtseva N.V."/>
            <person name="Savinova O.S."/>
            <person name="Shakhova N.V."/>
            <person name="Tyazhelova T.V."/>
            <person name="Vasina D.V."/>
        </authorList>
    </citation>
    <scope>NUCLEOTIDE SEQUENCE [LARGE SCALE GENOMIC DNA]</scope>
    <source>
        <strain evidence="4 5">LE-BIN_3174</strain>
    </source>
</reference>
<dbReference type="PANTHER" id="PTHR43580">
    <property type="entry name" value="OXIDOREDUCTASE GLYR1-RELATED"/>
    <property type="match status" value="1"/>
</dbReference>
<dbReference type="PANTHER" id="PTHR43580:SF8">
    <property type="entry name" value="6-PHOSPHOGLUCONATE DEHYDROGENASE NADP-BINDING DOMAIN-CONTAINING PROTEIN-RELATED"/>
    <property type="match status" value="1"/>
</dbReference>
<gene>
    <name evidence="4" type="ORF">EIP91_012072</name>
</gene>
<comment type="caution">
    <text evidence="4">The sequence shown here is derived from an EMBL/GenBank/DDBJ whole genome shotgun (WGS) entry which is preliminary data.</text>
</comment>
<dbReference type="AlphaFoldDB" id="A0A4R0S397"/>
<dbReference type="Gene3D" id="3.40.50.720">
    <property type="entry name" value="NAD(P)-binding Rossmann-like Domain"/>
    <property type="match status" value="1"/>
</dbReference>
<proteinExistence type="inferred from homology"/>